<dbReference type="OrthoDB" id="9815272at2"/>
<dbReference type="InterPro" id="IPR027417">
    <property type="entry name" value="P-loop_NTPase"/>
</dbReference>
<dbReference type="RefSeq" id="WP_115831917.1">
    <property type="nucleotide sequence ID" value="NZ_QNUL01000012.1"/>
</dbReference>
<dbReference type="Gene3D" id="3.40.50.300">
    <property type="entry name" value="P-loop containing nucleotide triphosphate hydrolases"/>
    <property type="match status" value="2"/>
</dbReference>
<dbReference type="InterPro" id="IPR006935">
    <property type="entry name" value="Helicase/UvrB_N"/>
</dbReference>
<dbReference type="PANTHER" id="PTHR41313:SF1">
    <property type="entry name" value="DNA METHYLASE ADENINE-SPECIFIC DOMAIN-CONTAINING PROTEIN"/>
    <property type="match status" value="1"/>
</dbReference>
<evidence type="ECO:0000313" key="5">
    <source>
        <dbReference type="EMBL" id="REA60172.1"/>
    </source>
</evidence>
<keyword evidence="5" id="KW-0808">Transferase</keyword>
<keyword evidence="6" id="KW-1185">Reference proteome</keyword>
<dbReference type="GO" id="GO:0006304">
    <property type="term" value="P:DNA modification"/>
    <property type="evidence" value="ECO:0007669"/>
    <property type="project" value="InterPro"/>
</dbReference>
<dbReference type="Pfam" id="PF07669">
    <property type="entry name" value="Eco57I"/>
    <property type="match status" value="1"/>
</dbReference>
<dbReference type="GO" id="GO:0003677">
    <property type="term" value="F:DNA binding"/>
    <property type="evidence" value="ECO:0007669"/>
    <property type="project" value="InterPro"/>
</dbReference>
<dbReference type="GO" id="GO:0032259">
    <property type="term" value="P:methylation"/>
    <property type="evidence" value="ECO:0007669"/>
    <property type="project" value="UniProtKB-KW"/>
</dbReference>
<dbReference type="PRINTS" id="PR00507">
    <property type="entry name" value="N12N6MTFRASE"/>
</dbReference>
<dbReference type="Proteomes" id="UP000256373">
    <property type="component" value="Unassembled WGS sequence"/>
</dbReference>
<dbReference type="GO" id="GO:0016787">
    <property type="term" value="F:hydrolase activity"/>
    <property type="evidence" value="ECO:0007669"/>
    <property type="project" value="InterPro"/>
</dbReference>
<dbReference type="SUPFAM" id="SSF53335">
    <property type="entry name" value="S-adenosyl-L-methionine-dependent methyltransferases"/>
    <property type="match status" value="1"/>
</dbReference>
<feature type="coiled-coil region" evidence="1">
    <location>
        <begin position="1081"/>
        <end position="1137"/>
    </location>
</feature>
<proteinExistence type="predicted"/>
<dbReference type="PROSITE" id="PS51192">
    <property type="entry name" value="HELICASE_ATP_BIND_1"/>
    <property type="match status" value="1"/>
</dbReference>
<feature type="compositionally biased region" description="Basic and acidic residues" evidence="2">
    <location>
        <begin position="1809"/>
        <end position="1825"/>
    </location>
</feature>
<gene>
    <name evidence="5" type="ORF">DSL64_15990</name>
</gene>
<dbReference type="PANTHER" id="PTHR41313">
    <property type="entry name" value="ADENINE-SPECIFIC METHYLTRANSFERASE"/>
    <property type="match status" value="1"/>
</dbReference>
<feature type="region of interest" description="Disordered" evidence="2">
    <location>
        <begin position="1809"/>
        <end position="1853"/>
    </location>
</feature>
<evidence type="ECO:0000313" key="6">
    <source>
        <dbReference type="Proteomes" id="UP000256373"/>
    </source>
</evidence>
<dbReference type="InterPro" id="IPR001650">
    <property type="entry name" value="Helicase_C-like"/>
</dbReference>
<protein>
    <submittedName>
        <fullName evidence="5">DNA methylase</fullName>
    </submittedName>
</protein>
<feature type="coiled-coil region" evidence="1">
    <location>
        <begin position="1747"/>
        <end position="1774"/>
    </location>
</feature>
<evidence type="ECO:0000256" key="1">
    <source>
        <dbReference type="SAM" id="Coils"/>
    </source>
</evidence>
<organism evidence="5 6">
    <name type="scientific">Dyadobacter luteus</name>
    <dbReference type="NCBI Taxonomy" id="2259619"/>
    <lineage>
        <taxon>Bacteria</taxon>
        <taxon>Pseudomonadati</taxon>
        <taxon>Bacteroidota</taxon>
        <taxon>Cytophagia</taxon>
        <taxon>Cytophagales</taxon>
        <taxon>Spirosomataceae</taxon>
        <taxon>Dyadobacter</taxon>
    </lineage>
</organism>
<dbReference type="InterPro" id="IPR052933">
    <property type="entry name" value="DNA_Protect_Modify"/>
</dbReference>
<dbReference type="SUPFAM" id="SSF52540">
    <property type="entry name" value="P-loop containing nucleoside triphosphate hydrolases"/>
    <property type="match status" value="2"/>
</dbReference>
<dbReference type="Gene3D" id="3.40.50.150">
    <property type="entry name" value="Vaccinia Virus protein VP39"/>
    <property type="match status" value="1"/>
</dbReference>
<name>A0A3D8Y9L7_9BACT</name>
<dbReference type="Pfam" id="PF04851">
    <property type="entry name" value="ResIII"/>
    <property type="match status" value="1"/>
</dbReference>
<evidence type="ECO:0000259" key="4">
    <source>
        <dbReference type="PROSITE" id="PS51194"/>
    </source>
</evidence>
<reference evidence="5 6" key="1">
    <citation type="submission" date="2018-07" db="EMBL/GenBank/DDBJ databases">
        <title>Dyadobacter roseus sp. nov., isolated from rose rhizosphere soil.</title>
        <authorList>
            <person name="Chen L."/>
        </authorList>
    </citation>
    <scope>NUCLEOTIDE SEQUENCE [LARGE SCALE GENOMIC DNA]</scope>
    <source>
        <strain evidence="5 6">RS19</strain>
    </source>
</reference>
<keyword evidence="1" id="KW-0175">Coiled coil</keyword>
<dbReference type="GO" id="GO:0005524">
    <property type="term" value="F:ATP binding"/>
    <property type="evidence" value="ECO:0007669"/>
    <property type="project" value="InterPro"/>
</dbReference>
<dbReference type="InterPro" id="IPR014001">
    <property type="entry name" value="Helicase_ATP-bd"/>
</dbReference>
<dbReference type="EMBL" id="QNUL01000012">
    <property type="protein sequence ID" value="REA60172.1"/>
    <property type="molecule type" value="Genomic_DNA"/>
</dbReference>
<dbReference type="InterPro" id="IPR011639">
    <property type="entry name" value="MethylTrfase_TaqI-like_dom"/>
</dbReference>
<sequence>MAYNALKKLEDNTAALSVALSYQDGQVLTDQQLETLKKYSGFGGIKAVLYGEGSAKDWRGLGSTNADERLYQPVQMLFSLLHRFLDPKDPTLPAAQSSYDLAVESLKESVLTSFYTPDFVASTLYQTMRGLGIKPRHLYEPSAGAGVFISQAHQLDSIESVTAVEKDYLTGKVLAAINSRMPFATTTHITGFENTGRSENGKFDFVVSNIPFGNFRVFDPDLGHNEPVLKERIHNYFFAKGLQKLADGGVMAYITTDAFLNSPSNKKAREFLFQRADLISLAVMPDNLMSETGGTTAPSHLLIVQKNDQKQELSRLDKWLVNTVEARNSFGQYSVNEYILRNKHALTLGDQIYEGTSQYGKASTTVLQSGDVSQIKDALGSLIRSGFQARFNKDKFENSLSSTRALDAQHIEKDTLPSLQYSQVPKSIASRASEQLGLFDTVIAQTNHRALAYLKASDHSTVDKASARILSVVRTKDNPAHELAVLLSARHRSSRRLYYKIIVNAENVRSSLSWLNSEQLASEAKQISALLKGFRHSYELSGDSTLAPLFELTDKNLISMQQLPGFYKEGTLAVHNDQIGTITTIHNGQGLFTPMRSQEKKDFYKGYISLRDTYHKLFQAESSSGQSEPVLRAMLNRLYDNWTARFGKLSETRNRAPISEDKAFGSSLPSALERKENGELVKSDIFHVNIHEKNKEYRSQDPEDALAHSLNTQGKVDLALLGKVLSLDKAGTIAKLGDHIYFNPLAFEWESSDRFLSGNVNEKLELSTRLLKEDPGHKQLQRSVAALEKVQPEKIPFELLDFNLGERWIPVSYYQRYASSLFETKTDVSYVRSMDGFKVSVASKNAKVTEEYAIKPKSGKNIYGNTLFENALENTSPFITQQVYAGGRSIRVPDNEATQLAHAKIESIRSGFNTWLKELPQHEQHTLEKLYNDTFNCYRLREYSGAHLTFPGLDRKALGIKDLYSSQKDAAWRIVQNRGGLIDHEVGLGKTLTMIAAAQEMKRLGTIRKPMILALKANVDQIAETYRKAYPYAKVLSPGKEDFTPKERQRIFQEIKNNNWDCVILTHDQFGKIPQSTAVQKEIFSQELENTRLDLDSMKAQGGDSSKQILKGLQIRLRNLQAKLSEVELKIASRKDNDIDFVSMGIDHLFVDESHKFKNLLYTTRHTRVAGLGNTNGSQRALNMLFAVRTLQEKYNADLCVTFLSGTPISNSLTELYLIFKYLRPKEMKRQSIENFDGWASVFAKKTTDFEFSVTNEIIAKERFRNFIKVPELAMFYNEITDYKTSAHIQLQKPALDERLINIKPTPQQQVFIQKLMQFAKTGDGRLLGRGKLTDAEDKAKMLLATNYAKKMAADMRLINPRSPYHPDSKVNTCARTVAALYHESKVHKGTQIIFSDIGTPKPNEFNIYKALKDELTARHNIPANQITFIHDWSDKTKPTLFNKMNRGEIRILIGSTEKAGTGLNVQQRMIAMHHIDIPWKPSELEQRNGRGARQGNEIARLYYGNKVRNYIYAVEQSLDNYKFNLLKNKQTFISQMKNNTVNIRSIDEGAIDEQNGMNFSEYIAVLSGDTSLLEKAKVEKQVMALEGLKVAHQREQTRTRSKLERMAAEIESDRGVLQKLKTDETFYKSQLTTDKDGAKSNPVRIDGYTGADPAGIGQKIIELTQNWQPQPSEPAEKQIGELYGFQLFIQHHPAVKTEINDQKKMPAFENLLFAVSPQTGIKYSYNSGLPNFENAQFTSRHFLNAIDRVSSLKEQYEKRINAGENEQKLLTEIAAKPFGQQALLQEKKQELAGLQHQIGTKIQARLLAEKEGSNTQKTENKTDKPSPTNAKIIPLNQRPSEEQTGKKRQFKL</sequence>
<keyword evidence="5" id="KW-0489">Methyltransferase</keyword>
<feature type="domain" description="Helicase ATP-binding" evidence="3">
    <location>
        <begin position="971"/>
        <end position="1226"/>
    </location>
</feature>
<dbReference type="SMART" id="SM00487">
    <property type="entry name" value="DEXDc"/>
    <property type="match status" value="1"/>
</dbReference>
<accession>A0A3D8Y9L7</accession>
<dbReference type="GO" id="GO:0009007">
    <property type="term" value="F:site-specific DNA-methyltransferase (adenine-specific) activity"/>
    <property type="evidence" value="ECO:0007669"/>
    <property type="project" value="UniProtKB-EC"/>
</dbReference>
<dbReference type="PROSITE" id="PS51194">
    <property type="entry name" value="HELICASE_CTER"/>
    <property type="match status" value="1"/>
</dbReference>
<dbReference type="InterPro" id="IPR029063">
    <property type="entry name" value="SAM-dependent_MTases_sf"/>
</dbReference>
<comment type="caution">
    <text evidence="5">The sequence shown here is derived from an EMBL/GenBank/DDBJ whole genome shotgun (WGS) entry which is preliminary data.</text>
</comment>
<evidence type="ECO:0000259" key="3">
    <source>
        <dbReference type="PROSITE" id="PS51192"/>
    </source>
</evidence>
<feature type="domain" description="Helicase C-terminal" evidence="4">
    <location>
        <begin position="1377"/>
        <end position="1545"/>
    </location>
</feature>
<dbReference type="Pfam" id="PF00271">
    <property type="entry name" value="Helicase_C"/>
    <property type="match status" value="1"/>
</dbReference>
<evidence type="ECO:0000256" key="2">
    <source>
        <dbReference type="SAM" id="MobiDB-lite"/>
    </source>
</evidence>